<dbReference type="HOGENOM" id="CLU_178610_0_0_7"/>
<feature type="transmembrane region" description="Helical" evidence="1">
    <location>
        <begin position="48"/>
        <end position="65"/>
    </location>
</feature>
<keyword evidence="1" id="KW-1133">Transmembrane helix</keyword>
<comment type="caution">
    <text evidence="2">The sequence shown here is derived from an EMBL/GenBank/DDBJ whole genome shotgun (WGS) entry which is preliminary data.</text>
</comment>
<reference evidence="2 3" key="1">
    <citation type="journal article" date="2012" name="Proc. Natl. Acad. Sci. U.S.A.">
        <title>Genome and physiology of a model Epsilonproteobacterium responsible for sulfide detoxification in marine oxygen depletion zones.</title>
        <authorList>
            <person name="Grote J."/>
            <person name="Schott T."/>
            <person name="Bruckner C.G."/>
            <person name="Glockner F.O."/>
            <person name="Jost G."/>
            <person name="Teeling H."/>
            <person name="Labrenz M."/>
            <person name="Jurgens K."/>
        </authorList>
    </citation>
    <scope>NUCLEOTIDE SEQUENCE [LARGE SCALE GENOMIC DNA]</scope>
    <source>
        <strain evidence="2 3">GD1</strain>
    </source>
</reference>
<dbReference type="RefSeq" id="WP_008339746.1">
    <property type="nucleotide sequence ID" value="NZ_AFRZ01000001.1"/>
</dbReference>
<dbReference type="EMBL" id="AFRZ01000001">
    <property type="protein sequence ID" value="EHP30931.1"/>
    <property type="molecule type" value="Genomic_DNA"/>
</dbReference>
<organism evidence="2 3">
    <name type="scientific">Sulfurimonas gotlandica (strain DSM 19862 / JCM 16533 / GD1)</name>
    <dbReference type="NCBI Taxonomy" id="929558"/>
    <lineage>
        <taxon>Bacteria</taxon>
        <taxon>Pseudomonadati</taxon>
        <taxon>Campylobacterota</taxon>
        <taxon>Epsilonproteobacteria</taxon>
        <taxon>Campylobacterales</taxon>
        <taxon>Sulfurimonadaceae</taxon>
        <taxon>Sulfurimonas</taxon>
    </lineage>
</organism>
<accession>B6BN63</accession>
<accession>H1FZ47</accession>
<protein>
    <submittedName>
        <fullName evidence="2">Uncharacterized protein</fullName>
    </submittedName>
</protein>
<dbReference type="PATRIC" id="fig|929558.5.peg.2398"/>
<keyword evidence="3" id="KW-1185">Reference proteome</keyword>
<sequence length="104" mass="12437">MENDFIEMMEPTPKLHSKRCKLISFLIKIFLQFSIYIIALVVWYIFDYFIAIATLLLSFIIMGIIRSKMRNSVIPPKQREYQYNDQGIADWFTAKELCFENIKE</sequence>
<feature type="transmembrane region" description="Helical" evidence="1">
    <location>
        <begin position="21"/>
        <end position="42"/>
    </location>
</feature>
<keyword evidence="1" id="KW-0812">Transmembrane</keyword>
<dbReference type="eggNOG" id="ENOG50319QQ">
    <property type="taxonomic scope" value="Bacteria"/>
</dbReference>
<dbReference type="Proteomes" id="UP000006431">
    <property type="component" value="Unassembled WGS sequence"/>
</dbReference>
<evidence type="ECO:0000256" key="1">
    <source>
        <dbReference type="SAM" id="Phobius"/>
    </source>
</evidence>
<dbReference type="AlphaFoldDB" id="B6BN63"/>
<name>B6BN63_SULGG</name>
<proteinExistence type="predicted"/>
<keyword evidence="1" id="KW-0472">Membrane</keyword>
<gene>
    <name evidence="2" type="ORF">SMGD1_2408</name>
</gene>
<dbReference type="STRING" id="929558.SMGD1_2408"/>
<evidence type="ECO:0000313" key="3">
    <source>
        <dbReference type="Proteomes" id="UP000006431"/>
    </source>
</evidence>
<dbReference type="OrthoDB" id="5339835at2"/>
<evidence type="ECO:0000313" key="2">
    <source>
        <dbReference type="EMBL" id="EHP30931.1"/>
    </source>
</evidence>